<evidence type="ECO:0000313" key="3">
    <source>
        <dbReference type="Proteomes" id="UP000660380"/>
    </source>
</evidence>
<comment type="caution">
    <text evidence="2">The sequence shown here is derived from an EMBL/GenBank/DDBJ whole genome shotgun (WGS) entry which is preliminary data.</text>
</comment>
<dbReference type="NCBIfam" id="TIGR02595">
    <property type="entry name" value="PEP_CTERM"/>
    <property type="match status" value="1"/>
</dbReference>
<evidence type="ECO:0000256" key="1">
    <source>
        <dbReference type="SAM" id="SignalP"/>
    </source>
</evidence>
<keyword evidence="1" id="KW-0732">Signal</keyword>
<protein>
    <submittedName>
        <fullName evidence="2">PEP-CTERM sorting domain-containing protein</fullName>
    </submittedName>
</protein>
<evidence type="ECO:0000313" key="2">
    <source>
        <dbReference type="EMBL" id="MBD2606203.1"/>
    </source>
</evidence>
<accession>A0ABR8GSW3</accession>
<keyword evidence="3" id="KW-1185">Reference proteome</keyword>
<feature type="chain" id="PRO_5046775827" evidence="1">
    <location>
        <begin position="29"/>
        <end position="257"/>
    </location>
</feature>
<reference evidence="2 3" key="1">
    <citation type="journal article" date="2020" name="ISME J.">
        <title>Comparative genomics reveals insights into cyanobacterial evolution and habitat adaptation.</title>
        <authorList>
            <person name="Chen M.Y."/>
            <person name="Teng W.K."/>
            <person name="Zhao L."/>
            <person name="Hu C.X."/>
            <person name="Zhou Y.K."/>
            <person name="Han B.P."/>
            <person name="Song L.R."/>
            <person name="Shu W.S."/>
        </authorList>
    </citation>
    <scope>NUCLEOTIDE SEQUENCE [LARGE SCALE GENOMIC DNA]</scope>
    <source>
        <strain evidence="2 3">FACHB-248</strain>
    </source>
</reference>
<dbReference type="EMBL" id="JACJTA010000036">
    <property type="protein sequence ID" value="MBD2606203.1"/>
    <property type="molecule type" value="Genomic_DNA"/>
</dbReference>
<feature type="signal peptide" evidence="1">
    <location>
        <begin position="1"/>
        <end position="28"/>
    </location>
</feature>
<organism evidence="2 3">
    <name type="scientific">Scytonema hofmannii FACHB-248</name>
    <dbReference type="NCBI Taxonomy" id="1842502"/>
    <lineage>
        <taxon>Bacteria</taxon>
        <taxon>Bacillati</taxon>
        <taxon>Cyanobacteriota</taxon>
        <taxon>Cyanophyceae</taxon>
        <taxon>Nostocales</taxon>
        <taxon>Scytonemataceae</taxon>
        <taxon>Scytonema</taxon>
    </lineage>
</organism>
<gene>
    <name evidence="2" type="ORF">H6G81_17125</name>
</gene>
<proteinExistence type="predicted"/>
<dbReference type="InterPro" id="IPR013424">
    <property type="entry name" value="Ice-binding_C"/>
</dbReference>
<dbReference type="Proteomes" id="UP000660380">
    <property type="component" value="Unassembled WGS sequence"/>
</dbReference>
<name>A0ABR8GSW3_9CYAN</name>
<sequence length="257" mass="27158">MFIKKIASIAALSLSAIASISYAGSAHALGFTYSAGAYRDSAVKNQGAFSEQVNNKGYTTLDFNDGKAPNSDGVKYTFSQGTYSTTALSGQTGIYSDKWAPSGVVGTDVNYSNYLAVFKGNTVTIENTKNKVFNYFGFDAGALSGGNTLSFFKGGTLVKELTYDIMNAAAKVSSSTHGGQLNGFFEFFSEGVNDNFDKIVLSQNDGGGFESDNHTFRTGTGKYDAAKVPEPGVALGLLAVGGIFLRKRKNQKSVNLG</sequence>